<evidence type="ECO:0000313" key="4">
    <source>
        <dbReference type="Proteomes" id="UP001374803"/>
    </source>
</evidence>
<dbReference type="RefSeq" id="WP_394832567.1">
    <property type="nucleotide sequence ID" value="NZ_CP089929.1"/>
</dbReference>
<reference evidence="3" key="1">
    <citation type="submission" date="2021-12" db="EMBL/GenBank/DDBJ databases">
        <title>Discovery of the Pendulisporaceae a myxobacterial family with distinct sporulation behavior and unique specialized metabolism.</title>
        <authorList>
            <person name="Garcia R."/>
            <person name="Popoff A."/>
            <person name="Bader C.D."/>
            <person name="Loehr J."/>
            <person name="Walesch S."/>
            <person name="Walt C."/>
            <person name="Boldt J."/>
            <person name="Bunk B."/>
            <person name="Haeckl F.J.F.P.J."/>
            <person name="Gunesch A.P."/>
            <person name="Birkelbach J."/>
            <person name="Nuebel U."/>
            <person name="Pietschmann T."/>
            <person name="Bach T."/>
            <person name="Mueller R."/>
        </authorList>
    </citation>
    <scope>NUCLEOTIDE SEQUENCE</scope>
    <source>
        <strain evidence="3">MSr11367</strain>
    </source>
</reference>
<dbReference type="SUPFAM" id="SSF52129">
    <property type="entry name" value="Caspase-like"/>
    <property type="match status" value="1"/>
</dbReference>
<evidence type="ECO:0000313" key="3">
    <source>
        <dbReference type="EMBL" id="WXB02941.1"/>
    </source>
</evidence>
<dbReference type="InterPro" id="IPR029030">
    <property type="entry name" value="Caspase-like_dom_sf"/>
</dbReference>
<feature type="domain" description="Peptidase C14 caspase" evidence="2">
    <location>
        <begin position="31"/>
        <end position="254"/>
    </location>
</feature>
<evidence type="ECO:0000259" key="2">
    <source>
        <dbReference type="Pfam" id="PF00656"/>
    </source>
</evidence>
<evidence type="ECO:0000256" key="1">
    <source>
        <dbReference type="SAM" id="SignalP"/>
    </source>
</evidence>
<dbReference type="Proteomes" id="UP001374803">
    <property type="component" value="Chromosome"/>
</dbReference>
<protein>
    <submittedName>
        <fullName evidence="3">Caspase family protein</fullName>
    </submittedName>
</protein>
<gene>
    <name evidence="3" type="ORF">LVJ94_39295</name>
</gene>
<accession>A0ABZ2KZE8</accession>
<keyword evidence="4" id="KW-1185">Reference proteome</keyword>
<proteinExistence type="predicted"/>
<dbReference type="Pfam" id="PF00656">
    <property type="entry name" value="Peptidase_C14"/>
    <property type="match status" value="1"/>
</dbReference>
<feature type="chain" id="PRO_5046095936" evidence="1">
    <location>
        <begin position="27"/>
        <end position="528"/>
    </location>
</feature>
<name>A0ABZ2KZE8_9BACT</name>
<keyword evidence="1" id="KW-0732">Signal</keyword>
<sequence length="528" mass="56248">MNAFVRFVAQLAGCALALLVAKPAMADVERFGLILGNNVGSPEQAELRYAESDAEKIRDTLQSLGRFDPDKLVLLQGESADTVRKALAGLGERLRLAASKPNTQVVLFAYYSGHADGAALHLRGSALPLGELEQWVRASAAEFRLLILDACRSGALTRVKGGTRAPPVEIRTEGSLAREGLLFWTASAANEDAQESDAIKGSFFSHYLNSALLGAGDVDGDGNVSVEEAYRYASENTVRASSATFGGTQHPTFRYELSGYGKLELTTLWEHTSGRATLVVPAGKPYLVFRDSSSGPVVGEIGASDRARHISVRPGTYFLRARAPDALLEGRVRVGAWETREVRDADLSRSAYARLVRKGGVRSSAFFVGAGAQVHTALSNATGTCFGGYGEVGIHWEALTGQLRVGVCRAAFDNGRLQGTVDEATAQLRLVRVIDLRSVSPYFGIEAGALFLSQNFDLRNGSASDSRTFGMTGAGVLGVSLELAGGFALSAEGAFALYLYPLENAVSGETKRQADLSIRPSVGLSKTW</sequence>
<dbReference type="InterPro" id="IPR011600">
    <property type="entry name" value="Pept_C14_caspase"/>
</dbReference>
<dbReference type="EMBL" id="CP089983">
    <property type="protein sequence ID" value="WXB02941.1"/>
    <property type="molecule type" value="Genomic_DNA"/>
</dbReference>
<organism evidence="3 4">
    <name type="scientific">Pendulispora rubella</name>
    <dbReference type="NCBI Taxonomy" id="2741070"/>
    <lineage>
        <taxon>Bacteria</taxon>
        <taxon>Pseudomonadati</taxon>
        <taxon>Myxococcota</taxon>
        <taxon>Myxococcia</taxon>
        <taxon>Myxococcales</taxon>
        <taxon>Sorangiineae</taxon>
        <taxon>Pendulisporaceae</taxon>
        <taxon>Pendulispora</taxon>
    </lineage>
</organism>
<dbReference type="Gene3D" id="3.40.50.1460">
    <property type="match status" value="1"/>
</dbReference>
<feature type="signal peptide" evidence="1">
    <location>
        <begin position="1"/>
        <end position="26"/>
    </location>
</feature>